<dbReference type="InterPro" id="IPR029045">
    <property type="entry name" value="ClpP/crotonase-like_dom_sf"/>
</dbReference>
<dbReference type="InterPro" id="IPR036034">
    <property type="entry name" value="PDZ_sf"/>
</dbReference>
<name>A0ABM7Q427_9GAMM</name>
<dbReference type="EMBL" id="AP024545">
    <property type="protein sequence ID" value="BCT91995.1"/>
    <property type="molecule type" value="Genomic_DNA"/>
</dbReference>
<dbReference type="PROSITE" id="PS50106">
    <property type="entry name" value="PDZ"/>
    <property type="match status" value="1"/>
</dbReference>
<dbReference type="NCBIfam" id="TIGR00225">
    <property type="entry name" value="prc"/>
    <property type="match status" value="1"/>
</dbReference>
<evidence type="ECO:0000313" key="8">
    <source>
        <dbReference type="EMBL" id="BCT91995.1"/>
    </source>
</evidence>
<dbReference type="PANTHER" id="PTHR32060:SF22">
    <property type="entry name" value="CARBOXYL-TERMINAL-PROCESSING PEPTIDASE 3, CHLOROPLASTIC"/>
    <property type="match status" value="1"/>
</dbReference>
<organism evidence="8 9">
    <name type="scientific">Noviluteimonas caseinilytica</name>
    <dbReference type="NCBI Taxonomy" id="2675101"/>
    <lineage>
        <taxon>Bacteria</taxon>
        <taxon>Pseudomonadati</taxon>
        <taxon>Pseudomonadota</taxon>
        <taxon>Gammaproteobacteria</taxon>
        <taxon>Lysobacterales</taxon>
        <taxon>Lysobacteraceae</taxon>
        <taxon>Noviluteimonas</taxon>
    </lineage>
</organism>
<dbReference type="InterPro" id="IPR020992">
    <property type="entry name" value="Tail_Prtase_C"/>
</dbReference>
<dbReference type="Proteomes" id="UP000681317">
    <property type="component" value="Chromosome"/>
</dbReference>
<protein>
    <submittedName>
        <fullName evidence="8">Tail-specific protease</fullName>
    </submittedName>
</protein>
<evidence type="ECO:0000313" key="9">
    <source>
        <dbReference type="Proteomes" id="UP000681317"/>
    </source>
</evidence>
<dbReference type="InterPro" id="IPR005151">
    <property type="entry name" value="Tail-specific_protease"/>
</dbReference>
<dbReference type="GO" id="GO:0008233">
    <property type="term" value="F:peptidase activity"/>
    <property type="evidence" value="ECO:0007669"/>
    <property type="project" value="UniProtKB-KW"/>
</dbReference>
<evidence type="ECO:0000256" key="3">
    <source>
        <dbReference type="ARBA" id="ARBA00022801"/>
    </source>
</evidence>
<dbReference type="Gene3D" id="3.90.226.10">
    <property type="entry name" value="2-enoyl-CoA Hydratase, Chain A, domain 1"/>
    <property type="match status" value="1"/>
</dbReference>
<dbReference type="Gene3D" id="2.30.42.10">
    <property type="match status" value="1"/>
</dbReference>
<dbReference type="Pfam" id="PF17804">
    <property type="entry name" value="TSP_NTD"/>
    <property type="match status" value="1"/>
</dbReference>
<evidence type="ECO:0000256" key="2">
    <source>
        <dbReference type="ARBA" id="ARBA00022670"/>
    </source>
</evidence>
<dbReference type="SMART" id="SM00245">
    <property type="entry name" value="TSPc"/>
    <property type="match status" value="1"/>
</dbReference>
<dbReference type="Pfam" id="PF11818">
    <property type="entry name" value="DUF3340"/>
    <property type="match status" value="1"/>
</dbReference>
<dbReference type="InterPro" id="IPR001478">
    <property type="entry name" value="PDZ"/>
</dbReference>
<dbReference type="InterPro" id="IPR004447">
    <property type="entry name" value="Peptidase_S41A"/>
</dbReference>
<keyword evidence="9" id="KW-1185">Reference proteome</keyword>
<keyword evidence="3 5" id="KW-0378">Hydrolase</keyword>
<dbReference type="SUPFAM" id="SSF52096">
    <property type="entry name" value="ClpP/crotonase"/>
    <property type="match status" value="1"/>
</dbReference>
<gene>
    <name evidence="8" type="primary">prc</name>
    <name evidence="8" type="ORF">LYSCAS_10190</name>
</gene>
<dbReference type="Pfam" id="PF00595">
    <property type="entry name" value="PDZ"/>
    <property type="match status" value="1"/>
</dbReference>
<dbReference type="SUPFAM" id="SSF50156">
    <property type="entry name" value="PDZ domain-like"/>
    <property type="match status" value="1"/>
</dbReference>
<evidence type="ECO:0000256" key="5">
    <source>
        <dbReference type="RuleBase" id="RU004404"/>
    </source>
</evidence>
<feature type="domain" description="PDZ" evidence="7">
    <location>
        <begin position="270"/>
        <end position="343"/>
    </location>
</feature>
<dbReference type="SMART" id="SM00228">
    <property type="entry name" value="PDZ"/>
    <property type="match status" value="1"/>
</dbReference>
<feature type="compositionally biased region" description="Basic and acidic residues" evidence="6">
    <location>
        <begin position="659"/>
        <end position="681"/>
    </location>
</feature>
<keyword evidence="4 5" id="KW-0720">Serine protease</keyword>
<sequence length="759" mass="83165">MAVAVWSRTVVVPISAMPLIRPAPPGPEAPMKLSSTLPVLTLAFALTAPIALLARADHDTSALPAGATASQSTTAKVVYGILSDSRYAYRPRALDDALSQEIFRRYLESLDPGKLFYTAQDIAKFQPYTTKLDDAIKAGDLQAPYAMFAVYKQRVTERVAAARAQLKTGDFNFAGNDRYDYDRKDAPWADAAALDTMWKQSVRNDWLRLKLAGKSPDEIRKTLDKRYANMLGSVTDLNGEDVFQTFLNAYAGSIDPHTDYFDPRTAENFNMQMSLSLEGIGAVLQKQDEVVVIREIVPGGPAARSGKLKPGDRIVAVGQGTSGEMKDVVGWRIDDVVDQIRGAKNTPVRLDMVPAESPADAKPTRLVLVRDKIRLEEQAAKAQTITVPGTGGAAPRKIGVIKLPAFYQDFEGRRRNATDYASATRDVGRLLAQLKVQKVDGVVLDLRNNGGGSLTEAVELTGLFIDKGPVVQVRESGGRVQVEDDEQSGVAWDGPLAVLINRGSASASEIFAGAIQDYGRGLVIGETTFGKGTVQNLMDLDRWPEKEGSDFGQIKLTIAQFFRVSGGSTQHKGVVPDIRFPVTVDASEFGESTYDNALPWTRIAAVQHTQYGNFAPLLPRLDAMHAARVAKDKEFQWWSEDVAQFREENAKKSVSLNEAARRTERDTFEAKRKSRQAERKALGLPLDPFAADPSDDGLQASERNIAEDAKREKLEEKRPDPLLRESAAILADALTLLNGDRKLSQQVLPAAREQGHWSE</sequence>
<feature type="region of interest" description="Disordered" evidence="6">
    <location>
        <begin position="653"/>
        <end position="698"/>
    </location>
</feature>
<dbReference type="CDD" id="cd06782">
    <property type="entry name" value="cpPDZ_CPP-like"/>
    <property type="match status" value="1"/>
</dbReference>
<dbReference type="GO" id="GO:0006508">
    <property type="term" value="P:proteolysis"/>
    <property type="evidence" value="ECO:0007669"/>
    <property type="project" value="UniProtKB-KW"/>
</dbReference>
<proteinExistence type="inferred from homology"/>
<evidence type="ECO:0000256" key="4">
    <source>
        <dbReference type="ARBA" id="ARBA00022825"/>
    </source>
</evidence>
<comment type="similarity">
    <text evidence="1 5">Belongs to the peptidase S41A family.</text>
</comment>
<reference evidence="8 9" key="1">
    <citation type="submission" date="2021-03" db="EMBL/GenBank/DDBJ databases">
        <title>Complete Genome Sequences of Two Lysobacter Strains Isolated from Sea Water (Lysobacter caseinilyticus) and Soil (Lysobacter helvus) in South Korea.</title>
        <authorList>
            <person name="Watanabe Y."/>
            <person name="Arakawa K."/>
        </authorList>
    </citation>
    <scope>NUCLEOTIDE SEQUENCE [LARGE SCALE GENOMIC DNA]</scope>
    <source>
        <strain evidence="8 9">KVB24</strain>
    </source>
</reference>
<evidence type="ECO:0000256" key="1">
    <source>
        <dbReference type="ARBA" id="ARBA00009179"/>
    </source>
</evidence>
<keyword evidence="2 5" id="KW-0645">Protease</keyword>
<dbReference type="InterPro" id="IPR040573">
    <property type="entry name" value="TSP_N"/>
</dbReference>
<evidence type="ECO:0000256" key="6">
    <source>
        <dbReference type="SAM" id="MobiDB-lite"/>
    </source>
</evidence>
<dbReference type="Pfam" id="PF03572">
    <property type="entry name" value="Peptidase_S41"/>
    <property type="match status" value="1"/>
</dbReference>
<evidence type="ECO:0000259" key="7">
    <source>
        <dbReference type="PROSITE" id="PS50106"/>
    </source>
</evidence>
<accession>A0ABM7Q427</accession>
<dbReference type="CDD" id="cd07560">
    <property type="entry name" value="Peptidase_S41_CPP"/>
    <property type="match status" value="1"/>
</dbReference>
<dbReference type="PANTHER" id="PTHR32060">
    <property type="entry name" value="TAIL-SPECIFIC PROTEASE"/>
    <property type="match status" value="1"/>
</dbReference>